<feature type="region of interest" description="Disordered" evidence="1">
    <location>
        <begin position="44"/>
        <end position="70"/>
    </location>
</feature>
<evidence type="ECO:0000313" key="2">
    <source>
        <dbReference type="EMBL" id="MCL6658384.1"/>
    </source>
</evidence>
<accession>A0ABT0RBR0</accession>
<dbReference type="GeneID" id="84024956"/>
<protein>
    <submittedName>
        <fullName evidence="2">Uncharacterized protein</fullName>
    </submittedName>
</protein>
<evidence type="ECO:0000313" key="3">
    <source>
        <dbReference type="Proteomes" id="UP001202031"/>
    </source>
</evidence>
<comment type="caution">
    <text evidence="2">The sequence shown here is derived from an EMBL/GenBank/DDBJ whole genome shotgun (WGS) entry which is preliminary data.</text>
</comment>
<gene>
    <name evidence="2" type="ORF">M8N44_13815</name>
</gene>
<dbReference type="EMBL" id="JAMGSI010000003">
    <property type="protein sequence ID" value="MCL6658384.1"/>
    <property type="molecule type" value="Genomic_DNA"/>
</dbReference>
<evidence type="ECO:0000256" key="1">
    <source>
        <dbReference type="SAM" id="MobiDB-lite"/>
    </source>
</evidence>
<reference evidence="2 3" key="1">
    <citation type="submission" date="2022-03" db="EMBL/GenBank/DDBJ databases">
        <title>Taxonomic description of new species and reclassification of some bacterial strains.</title>
        <authorList>
            <person name="Ndongo S."/>
        </authorList>
    </citation>
    <scope>NUCLEOTIDE SEQUENCE [LARGE SCALE GENOMIC DNA]</scope>
    <source>
        <strain evidence="2 3">Marseille-P6666</strain>
    </source>
</reference>
<proteinExistence type="predicted"/>
<organism evidence="2 3">
    <name type="scientific">Akkermansia massiliensis</name>
    <dbReference type="NCBI Taxonomy" id="2927224"/>
    <lineage>
        <taxon>Bacteria</taxon>
        <taxon>Pseudomonadati</taxon>
        <taxon>Verrucomicrobiota</taxon>
        <taxon>Verrucomicrobiia</taxon>
        <taxon>Verrucomicrobiales</taxon>
        <taxon>Akkermansiaceae</taxon>
        <taxon>Akkermansia</taxon>
    </lineage>
</organism>
<dbReference type="Proteomes" id="UP001202031">
    <property type="component" value="Unassembled WGS sequence"/>
</dbReference>
<sequence length="79" mass="9067">MLKQIPFGRFTVAHGIKDYNQISPVSFDLIMQHLCRENIIRKKRKGAQGEEKRYQYPGKRAGGPFPPPVQSILKEIQAD</sequence>
<dbReference type="RefSeq" id="WP_180971085.1">
    <property type="nucleotide sequence ID" value="NZ_CP029701.1"/>
</dbReference>
<keyword evidence="3" id="KW-1185">Reference proteome</keyword>
<name>A0ABT0RBR0_9BACT</name>